<evidence type="ECO:0000313" key="2">
    <source>
        <dbReference type="EMBL" id="KIY62238.1"/>
    </source>
</evidence>
<name>A0A0D7AV48_9AGAR</name>
<feature type="compositionally biased region" description="Polar residues" evidence="1">
    <location>
        <begin position="337"/>
        <end position="358"/>
    </location>
</feature>
<feature type="compositionally biased region" description="Low complexity" evidence="1">
    <location>
        <begin position="438"/>
        <end position="458"/>
    </location>
</feature>
<proteinExistence type="predicted"/>
<evidence type="ECO:0000313" key="3">
    <source>
        <dbReference type="Proteomes" id="UP000054007"/>
    </source>
</evidence>
<dbReference type="AlphaFoldDB" id="A0A0D7AV48"/>
<feature type="compositionally biased region" description="Pro residues" evidence="1">
    <location>
        <begin position="466"/>
        <end position="477"/>
    </location>
</feature>
<organism evidence="2 3">
    <name type="scientific">Cylindrobasidium torrendii FP15055 ss-10</name>
    <dbReference type="NCBI Taxonomy" id="1314674"/>
    <lineage>
        <taxon>Eukaryota</taxon>
        <taxon>Fungi</taxon>
        <taxon>Dikarya</taxon>
        <taxon>Basidiomycota</taxon>
        <taxon>Agaricomycotina</taxon>
        <taxon>Agaricomycetes</taxon>
        <taxon>Agaricomycetidae</taxon>
        <taxon>Agaricales</taxon>
        <taxon>Marasmiineae</taxon>
        <taxon>Physalacriaceae</taxon>
        <taxon>Cylindrobasidium</taxon>
    </lineage>
</organism>
<feature type="region of interest" description="Disordered" evidence="1">
    <location>
        <begin position="337"/>
        <end position="491"/>
    </location>
</feature>
<dbReference type="EMBL" id="KN880807">
    <property type="protein sequence ID" value="KIY62238.1"/>
    <property type="molecule type" value="Genomic_DNA"/>
</dbReference>
<evidence type="ECO:0000256" key="1">
    <source>
        <dbReference type="SAM" id="MobiDB-lite"/>
    </source>
</evidence>
<accession>A0A0D7AV48</accession>
<gene>
    <name evidence="2" type="ORF">CYLTODRAFT_475040</name>
</gene>
<protein>
    <submittedName>
        <fullName evidence="2">Uncharacterized protein</fullName>
    </submittedName>
</protein>
<dbReference type="Proteomes" id="UP000054007">
    <property type="component" value="Unassembled WGS sequence"/>
</dbReference>
<sequence length="816" mass="91519">MLTWPCIVVIIQSSIYLDLHQNFDQWRAKVNYNWFGRLYRGHHSQSLGACVAAYGASQHTSPIMFRINLDRALNWLVHKESRGSIGTAPCGGYGVLVIRIPLFRIVGETALGIGTQSREQRSYFLLAMIEEEEIVQREAVNPRNLVNFQRSAPCSGKSEGSIVQSARRPNLAVLDAGSSRSTSYWLNGVKRIFGLVSPMQEGSTARVGQGLTNCDEDMGLNSLFRRDISFETQEAPMQAILKRNVDEIRRESRWQFDELNNRLTELLLPPPGDFPDPLLSDVSFNSGASSRNGHSSRQHSNDILKDQIPKVPDIADLYANQAQPEDPITVAAGHNAQYSNTRRPPNHNPTQNSASVTASFGHGAPGPSSSTRRKGKSVQRPQSTSSRLHHTSHPQSDPSRATNSSRAETPSVHESSPRPDSPPPRGSEATSRAATPVSPLSRESSPRPASAQSRASLSPDERIRTPSPPPQNRPPPARAQEPGAGKKSRPMAVNIKNALVRQVIEEQWVANMDQNQRLPEPSQVDVARFARVWRNTPPNIVERVLQPIPEQLRPTVFRFCRKRRHEEGVADPCAMWDLAMARRLVDKHLLPKVNTVVVEVENWTAKEKKSIERDSLVTAVLRRVHTLHRGTDMQEDDIQNRRTTQKPISARDRLYRKRCKIAKDDPNFTHMLEMLEMIGPGGMSSDEDDGKEGSVRRIIHEHPWRDRGVTLALRALDARNAAQGERLTRKGNRGNKAFVRLVPPRARTSGRVVHTLEGFVATVPRQLPKNFYGMNKLKTWRDNIPEEDRAQFNLGDFLRVKPRNEECVVVPLLAEP</sequence>
<feature type="compositionally biased region" description="Polar residues" evidence="1">
    <location>
        <begin position="393"/>
        <end position="414"/>
    </location>
</feature>
<feature type="region of interest" description="Disordered" evidence="1">
    <location>
        <begin position="270"/>
        <end position="303"/>
    </location>
</feature>
<reference evidence="2 3" key="1">
    <citation type="journal article" date="2015" name="Fungal Genet. Biol.">
        <title>Evolution of novel wood decay mechanisms in Agaricales revealed by the genome sequences of Fistulina hepatica and Cylindrobasidium torrendii.</title>
        <authorList>
            <person name="Floudas D."/>
            <person name="Held B.W."/>
            <person name="Riley R."/>
            <person name="Nagy L.G."/>
            <person name="Koehler G."/>
            <person name="Ransdell A.S."/>
            <person name="Younus H."/>
            <person name="Chow J."/>
            <person name="Chiniquy J."/>
            <person name="Lipzen A."/>
            <person name="Tritt A."/>
            <person name="Sun H."/>
            <person name="Haridas S."/>
            <person name="LaButti K."/>
            <person name="Ohm R.A."/>
            <person name="Kues U."/>
            <person name="Blanchette R.A."/>
            <person name="Grigoriev I.V."/>
            <person name="Minto R.E."/>
            <person name="Hibbett D.S."/>
        </authorList>
    </citation>
    <scope>NUCLEOTIDE SEQUENCE [LARGE SCALE GENOMIC DNA]</scope>
    <source>
        <strain evidence="2 3">FP15055 ss-10</strain>
    </source>
</reference>
<feature type="compositionally biased region" description="Polar residues" evidence="1">
    <location>
        <begin position="282"/>
        <end position="295"/>
    </location>
</feature>
<dbReference type="OrthoDB" id="3257007at2759"/>
<keyword evidence="3" id="KW-1185">Reference proteome</keyword>